<evidence type="ECO:0000259" key="1">
    <source>
        <dbReference type="PROSITE" id="PS51471"/>
    </source>
</evidence>
<comment type="caution">
    <text evidence="2">The sequence shown here is derived from an EMBL/GenBank/DDBJ whole genome shotgun (WGS) entry which is preliminary data.</text>
</comment>
<dbReference type="AlphaFoldDB" id="A0A812MVX1"/>
<dbReference type="Pfam" id="PF13640">
    <property type="entry name" value="2OG-FeII_Oxy_3"/>
    <property type="match status" value="1"/>
</dbReference>
<dbReference type="InterPro" id="IPR044862">
    <property type="entry name" value="Pro_4_hyd_alph_FE2OG_OXY"/>
</dbReference>
<dbReference type="OrthoDB" id="429330at2759"/>
<reference evidence="2" key="1">
    <citation type="submission" date="2021-02" db="EMBL/GenBank/DDBJ databases">
        <authorList>
            <person name="Dougan E. K."/>
            <person name="Rhodes N."/>
            <person name="Thang M."/>
            <person name="Chan C."/>
        </authorList>
    </citation>
    <scope>NUCLEOTIDE SEQUENCE</scope>
</reference>
<accession>A0A812MVX1</accession>
<organism evidence="2 3">
    <name type="scientific">Symbiodinium natans</name>
    <dbReference type="NCBI Taxonomy" id="878477"/>
    <lineage>
        <taxon>Eukaryota</taxon>
        <taxon>Sar</taxon>
        <taxon>Alveolata</taxon>
        <taxon>Dinophyceae</taxon>
        <taxon>Suessiales</taxon>
        <taxon>Symbiodiniaceae</taxon>
        <taxon>Symbiodinium</taxon>
    </lineage>
</organism>
<name>A0A812MVX1_9DINO</name>
<dbReference type="Gene3D" id="2.60.120.620">
    <property type="entry name" value="q2cbj1_9rhob like domain"/>
    <property type="match status" value="1"/>
</dbReference>
<dbReference type="PROSITE" id="PS51471">
    <property type="entry name" value="FE2OG_OXY"/>
    <property type="match status" value="1"/>
</dbReference>
<dbReference type="EMBL" id="CAJNDS010001891">
    <property type="protein sequence ID" value="CAE7288000.1"/>
    <property type="molecule type" value="Genomic_DNA"/>
</dbReference>
<sequence>MLIITEHLLGLFEAVRGQWQLAELDMLEHAQYCVYGPEDHFDWHLDQPAEAPPPARRLSLVLMLSAPGDFSGGELELNLAGTARPRLCAGDAIIFPAETVEHRVAPVETGMRQTLVCWAYDAPAAI</sequence>
<dbReference type="Proteomes" id="UP000604046">
    <property type="component" value="Unassembled WGS sequence"/>
</dbReference>
<gene>
    <name evidence="2" type="ORF">SNAT2548_LOCUS15220</name>
</gene>
<evidence type="ECO:0000313" key="2">
    <source>
        <dbReference type="EMBL" id="CAE7288000.1"/>
    </source>
</evidence>
<feature type="domain" description="Fe2OG dioxygenase" evidence="1">
    <location>
        <begin position="26"/>
        <end position="121"/>
    </location>
</feature>
<dbReference type="InterPro" id="IPR005123">
    <property type="entry name" value="Oxoglu/Fe-dep_dioxygenase_dom"/>
</dbReference>
<proteinExistence type="predicted"/>
<evidence type="ECO:0000313" key="3">
    <source>
        <dbReference type="Proteomes" id="UP000604046"/>
    </source>
</evidence>
<protein>
    <recommendedName>
        <fullName evidence="1">Fe2OG dioxygenase domain-containing protein</fullName>
    </recommendedName>
</protein>
<keyword evidence="3" id="KW-1185">Reference proteome</keyword>